<keyword evidence="3" id="KW-1185">Reference proteome</keyword>
<comment type="caution">
    <text evidence="2">The sequence shown here is derived from an EMBL/GenBank/DDBJ whole genome shotgun (WGS) entry which is preliminary data.</text>
</comment>
<feature type="region of interest" description="Disordered" evidence="1">
    <location>
        <begin position="1"/>
        <end position="67"/>
    </location>
</feature>
<protein>
    <submittedName>
        <fullName evidence="2">Uncharacterized protein</fullName>
    </submittedName>
</protein>
<accession>A0AAV7DXQ8</accession>
<evidence type="ECO:0000313" key="3">
    <source>
        <dbReference type="Proteomes" id="UP000825729"/>
    </source>
</evidence>
<dbReference type="AlphaFoldDB" id="A0AAV7DXQ8"/>
<name>A0AAV7DXQ8_ARIFI</name>
<dbReference type="Proteomes" id="UP000825729">
    <property type="component" value="Unassembled WGS sequence"/>
</dbReference>
<feature type="compositionally biased region" description="Basic and acidic residues" evidence="1">
    <location>
        <begin position="7"/>
        <end position="60"/>
    </location>
</feature>
<gene>
    <name evidence="2" type="ORF">H6P81_019938</name>
</gene>
<sequence length="67" mass="8145">MEMEIYGMRKWEVRREQKGREKGSIREEKEKGRKKEHKGGRGEGKEKGEKEHKEVRRENELCLEMEN</sequence>
<proteinExistence type="predicted"/>
<evidence type="ECO:0000313" key="2">
    <source>
        <dbReference type="EMBL" id="KAG9439773.1"/>
    </source>
</evidence>
<evidence type="ECO:0000256" key="1">
    <source>
        <dbReference type="SAM" id="MobiDB-lite"/>
    </source>
</evidence>
<organism evidence="2 3">
    <name type="scientific">Aristolochia fimbriata</name>
    <name type="common">White veined hardy Dutchman's pipe vine</name>
    <dbReference type="NCBI Taxonomy" id="158543"/>
    <lineage>
        <taxon>Eukaryota</taxon>
        <taxon>Viridiplantae</taxon>
        <taxon>Streptophyta</taxon>
        <taxon>Embryophyta</taxon>
        <taxon>Tracheophyta</taxon>
        <taxon>Spermatophyta</taxon>
        <taxon>Magnoliopsida</taxon>
        <taxon>Magnoliidae</taxon>
        <taxon>Piperales</taxon>
        <taxon>Aristolochiaceae</taxon>
        <taxon>Aristolochia</taxon>
    </lineage>
</organism>
<reference evidence="2 3" key="1">
    <citation type="submission" date="2021-07" db="EMBL/GenBank/DDBJ databases">
        <title>The Aristolochia fimbriata genome: insights into angiosperm evolution, floral development and chemical biosynthesis.</title>
        <authorList>
            <person name="Jiao Y."/>
        </authorList>
    </citation>
    <scope>NUCLEOTIDE SEQUENCE [LARGE SCALE GENOMIC DNA]</scope>
    <source>
        <strain evidence="2">IBCAS-2021</strain>
        <tissue evidence="2">Leaf</tissue>
    </source>
</reference>
<dbReference type="EMBL" id="JAINDJ010000008">
    <property type="protein sequence ID" value="KAG9439773.1"/>
    <property type="molecule type" value="Genomic_DNA"/>
</dbReference>